<dbReference type="EC" id="2.3.1.199" evidence="10"/>
<proteinExistence type="inferred from homology"/>
<evidence type="ECO:0000313" key="12">
    <source>
        <dbReference type="Proteomes" id="UP001152798"/>
    </source>
</evidence>
<dbReference type="EMBL" id="OV725079">
    <property type="protein sequence ID" value="CAH1395683.1"/>
    <property type="molecule type" value="Genomic_DNA"/>
</dbReference>
<feature type="transmembrane region" description="Helical" evidence="10">
    <location>
        <begin position="178"/>
        <end position="200"/>
    </location>
</feature>
<comment type="subcellular location">
    <subcellularLocation>
        <location evidence="1">Membrane</location>
        <topology evidence="1">Multi-pass membrane protein</topology>
    </subcellularLocation>
</comment>
<keyword evidence="3 10" id="KW-0808">Transferase</keyword>
<keyword evidence="7 10" id="KW-0443">Lipid metabolism</keyword>
<feature type="transmembrane region" description="Helical" evidence="10">
    <location>
        <begin position="154"/>
        <end position="172"/>
    </location>
</feature>
<keyword evidence="4 10" id="KW-0812">Transmembrane</keyword>
<dbReference type="GO" id="GO:0030148">
    <property type="term" value="P:sphingolipid biosynthetic process"/>
    <property type="evidence" value="ECO:0007669"/>
    <property type="project" value="TreeGrafter"/>
</dbReference>
<dbReference type="Proteomes" id="UP001152798">
    <property type="component" value="Chromosome 3"/>
</dbReference>
<evidence type="ECO:0000256" key="8">
    <source>
        <dbReference type="ARBA" id="ARBA00023136"/>
    </source>
</evidence>
<keyword evidence="6 10" id="KW-1133">Transmembrane helix</keyword>
<comment type="catalytic activity">
    <reaction evidence="10">
        <text>a very-long-chain acyl-CoA + malonyl-CoA + H(+) = a very-long-chain 3-oxoacyl-CoA + CO2 + CoA</text>
        <dbReference type="Rhea" id="RHEA:32727"/>
        <dbReference type="ChEBI" id="CHEBI:15378"/>
        <dbReference type="ChEBI" id="CHEBI:16526"/>
        <dbReference type="ChEBI" id="CHEBI:57287"/>
        <dbReference type="ChEBI" id="CHEBI:57384"/>
        <dbReference type="ChEBI" id="CHEBI:90725"/>
        <dbReference type="ChEBI" id="CHEBI:90736"/>
        <dbReference type="EC" id="2.3.1.199"/>
    </reaction>
</comment>
<keyword evidence="5 10" id="KW-0276">Fatty acid metabolism</keyword>
<reference evidence="11" key="1">
    <citation type="submission" date="2022-01" db="EMBL/GenBank/DDBJ databases">
        <authorList>
            <person name="King R."/>
        </authorList>
    </citation>
    <scope>NUCLEOTIDE SEQUENCE</scope>
</reference>
<evidence type="ECO:0000256" key="9">
    <source>
        <dbReference type="ARBA" id="ARBA00023160"/>
    </source>
</evidence>
<dbReference type="GO" id="GO:0034626">
    <property type="term" value="P:fatty acid elongation, polyunsaturated fatty acid"/>
    <property type="evidence" value="ECO:0007669"/>
    <property type="project" value="TreeGrafter"/>
</dbReference>
<dbReference type="GO" id="GO:0034625">
    <property type="term" value="P:fatty acid elongation, monounsaturated fatty acid"/>
    <property type="evidence" value="ECO:0007669"/>
    <property type="project" value="TreeGrafter"/>
</dbReference>
<keyword evidence="9 10" id="KW-0275">Fatty acid biosynthesis</keyword>
<comment type="similarity">
    <text evidence="10">Belongs to the ELO family.</text>
</comment>
<dbReference type="GO" id="GO:0005789">
    <property type="term" value="C:endoplasmic reticulum membrane"/>
    <property type="evidence" value="ECO:0007669"/>
    <property type="project" value="TreeGrafter"/>
</dbReference>
<gene>
    <name evidence="11" type="ORF">NEZAVI_LOCUS5916</name>
</gene>
<feature type="transmembrane region" description="Helical" evidence="10">
    <location>
        <begin position="70"/>
        <end position="90"/>
    </location>
</feature>
<evidence type="ECO:0000256" key="2">
    <source>
        <dbReference type="ARBA" id="ARBA00022516"/>
    </source>
</evidence>
<feature type="transmembrane region" description="Helical" evidence="10">
    <location>
        <begin position="41"/>
        <end position="58"/>
    </location>
</feature>
<evidence type="ECO:0000313" key="11">
    <source>
        <dbReference type="EMBL" id="CAH1395683.1"/>
    </source>
</evidence>
<protein>
    <recommendedName>
        <fullName evidence="10">Elongation of very long chain fatty acids protein</fullName>
        <ecNumber evidence="10">2.3.1.199</ecNumber>
    </recommendedName>
    <alternativeName>
        <fullName evidence="10">Very-long-chain 3-oxoacyl-CoA synthase</fullName>
    </alternativeName>
</protein>
<name>A0A9P0H5A0_NEZVI</name>
<dbReference type="Pfam" id="PF01151">
    <property type="entry name" value="ELO"/>
    <property type="match status" value="1"/>
</dbReference>
<evidence type="ECO:0000256" key="5">
    <source>
        <dbReference type="ARBA" id="ARBA00022832"/>
    </source>
</evidence>
<dbReference type="PANTHER" id="PTHR11157:SF153">
    <property type="entry name" value="ELONGATION OF VERY LONG CHAIN FATTY ACIDS PROTEIN"/>
    <property type="match status" value="1"/>
</dbReference>
<evidence type="ECO:0000256" key="1">
    <source>
        <dbReference type="ARBA" id="ARBA00004141"/>
    </source>
</evidence>
<feature type="transmembrane region" description="Helical" evidence="10">
    <location>
        <begin position="238"/>
        <end position="257"/>
    </location>
</feature>
<evidence type="ECO:0000256" key="10">
    <source>
        <dbReference type="RuleBase" id="RU361115"/>
    </source>
</evidence>
<keyword evidence="8 10" id="KW-0472">Membrane</keyword>
<keyword evidence="2 10" id="KW-0444">Lipid biosynthesis</keyword>
<sequence length="273" mass="32869">METMVKGNMTNQTSVEDYWDYLFVKLADHRTNHWPLVGNPIHIFSLMALYLLFVLSWGPKLMEKRQPYNLNRMLILYNGIQVYVSVWLFWEGIDMAWRYKFNFVCEPVDWSENEESMRVARGFYLFYLAKISELADTVFFVLRKKYNQITFLHLYHHTGMPLISWSAVKYFPGGHSSFIGFVNSFVHIIMYTYYMFAAMGPKVQKYLWWKKYLTTLQLAQFCMTFLHSMQLLFHDCGYPRWVAFIVMPNAVFFYYLFYDFYDKAYKKATVKKD</sequence>
<evidence type="ECO:0000256" key="3">
    <source>
        <dbReference type="ARBA" id="ARBA00022679"/>
    </source>
</evidence>
<evidence type="ECO:0000256" key="6">
    <source>
        <dbReference type="ARBA" id="ARBA00022989"/>
    </source>
</evidence>
<dbReference type="InterPro" id="IPR002076">
    <property type="entry name" value="ELO_fam"/>
</dbReference>
<dbReference type="GO" id="GO:0009922">
    <property type="term" value="F:fatty acid elongase activity"/>
    <property type="evidence" value="ECO:0007669"/>
    <property type="project" value="UniProtKB-EC"/>
</dbReference>
<feature type="transmembrane region" description="Helical" evidence="10">
    <location>
        <begin position="212"/>
        <end position="232"/>
    </location>
</feature>
<dbReference type="PANTHER" id="PTHR11157">
    <property type="entry name" value="FATTY ACID ACYL TRANSFERASE-RELATED"/>
    <property type="match status" value="1"/>
</dbReference>
<evidence type="ECO:0000256" key="4">
    <source>
        <dbReference type="ARBA" id="ARBA00022692"/>
    </source>
</evidence>
<dbReference type="GO" id="GO:0042761">
    <property type="term" value="P:very long-chain fatty acid biosynthetic process"/>
    <property type="evidence" value="ECO:0007669"/>
    <property type="project" value="TreeGrafter"/>
</dbReference>
<keyword evidence="12" id="KW-1185">Reference proteome</keyword>
<dbReference type="GO" id="GO:0019367">
    <property type="term" value="P:fatty acid elongation, saturated fatty acid"/>
    <property type="evidence" value="ECO:0007669"/>
    <property type="project" value="TreeGrafter"/>
</dbReference>
<dbReference type="OrthoDB" id="434092at2759"/>
<evidence type="ECO:0000256" key="7">
    <source>
        <dbReference type="ARBA" id="ARBA00023098"/>
    </source>
</evidence>
<accession>A0A9P0H5A0</accession>
<organism evidence="11 12">
    <name type="scientific">Nezara viridula</name>
    <name type="common">Southern green stink bug</name>
    <name type="synonym">Cimex viridulus</name>
    <dbReference type="NCBI Taxonomy" id="85310"/>
    <lineage>
        <taxon>Eukaryota</taxon>
        <taxon>Metazoa</taxon>
        <taxon>Ecdysozoa</taxon>
        <taxon>Arthropoda</taxon>
        <taxon>Hexapoda</taxon>
        <taxon>Insecta</taxon>
        <taxon>Pterygota</taxon>
        <taxon>Neoptera</taxon>
        <taxon>Paraneoptera</taxon>
        <taxon>Hemiptera</taxon>
        <taxon>Heteroptera</taxon>
        <taxon>Panheteroptera</taxon>
        <taxon>Pentatomomorpha</taxon>
        <taxon>Pentatomoidea</taxon>
        <taxon>Pentatomidae</taxon>
        <taxon>Pentatominae</taxon>
        <taxon>Nezara</taxon>
    </lineage>
</organism>
<dbReference type="AlphaFoldDB" id="A0A9P0H5A0"/>